<name>A0ABV6C1J0_9ACTN</name>
<dbReference type="NCBIfam" id="TIGR03083">
    <property type="entry name" value="maleylpyruvate isomerase family mycothiol-dependent enzyme"/>
    <property type="match status" value="1"/>
</dbReference>
<dbReference type="Pfam" id="PF11716">
    <property type="entry name" value="MDMPI_N"/>
    <property type="match status" value="1"/>
</dbReference>
<gene>
    <name evidence="2" type="ORF">ACFFRE_05200</name>
</gene>
<dbReference type="Gene3D" id="1.20.120.450">
    <property type="entry name" value="dinb family like domain"/>
    <property type="match status" value="1"/>
</dbReference>
<dbReference type="InterPro" id="IPR024344">
    <property type="entry name" value="MDMPI_metal-binding"/>
</dbReference>
<proteinExistence type="predicted"/>
<dbReference type="SUPFAM" id="SSF109854">
    <property type="entry name" value="DinB/YfiT-like putative metalloenzymes"/>
    <property type="match status" value="1"/>
</dbReference>
<feature type="domain" description="Mycothiol-dependent maleylpyruvate isomerase metal-binding" evidence="1">
    <location>
        <begin position="24"/>
        <end position="135"/>
    </location>
</feature>
<accession>A0ABV6C1J0</accession>
<dbReference type="Proteomes" id="UP001589788">
    <property type="component" value="Unassembled WGS sequence"/>
</dbReference>
<reference evidence="2 3" key="1">
    <citation type="submission" date="2024-09" db="EMBL/GenBank/DDBJ databases">
        <authorList>
            <person name="Sun Q."/>
            <person name="Mori K."/>
        </authorList>
    </citation>
    <scope>NUCLEOTIDE SEQUENCE [LARGE SCALE GENOMIC DNA]</scope>
    <source>
        <strain evidence="2 3">JCM 15389</strain>
    </source>
</reference>
<dbReference type="RefSeq" id="WP_377788818.1">
    <property type="nucleotide sequence ID" value="NZ_JBHLYQ010000036.1"/>
</dbReference>
<dbReference type="EMBL" id="JBHLYQ010000036">
    <property type="protein sequence ID" value="MFC0081544.1"/>
    <property type="molecule type" value="Genomic_DNA"/>
</dbReference>
<dbReference type="NCBIfam" id="TIGR03086">
    <property type="entry name" value="TIGR03086 family metal-binding protein"/>
    <property type="match status" value="1"/>
</dbReference>
<dbReference type="InterPro" id="IPR017520">
    <property type="entry name" value="CHP03086"/>
</dbReference>
<organism evidence="2 3">
    <name type="scientific">Aciditerrimonas ferrireducens</name>
    <dbReference type="NCBI Taxonomy" id="667306"/>
    <lineage>
        <taxon>Bacteria</taxon>
        <taxon>Bacillati</taxon>
        <taxon>Actinomycetota</taxon>
        <taxon>Acidimicrobiia</taxon>
        <taxon>Acidimicrobiales</taxon>
        <taxon>Acidimicrobiaceae</taxon>
        <taxon>Aciditerrimonas</taxon>
    </lineage>
</organism>
<evidence type="ECO:0000313" key="2">
    <source>
        <dbReference type="EMBL" id="MFC0081544.1"/>
    </source>
</evidence>
<dbReference type="InterPro" id="IPR034660">
    <property type="entry name" value="DinB/YfiT-like"/>
</dbReference>
<keyword evidence="3" id="KW-1185">Reference proteome</keyword>
<comment type="caution">
    <text evidence="2">The sequence shown here is derived from an EMBL/GenBank/DDBJ whole genome shotgun (WGS) entry which is preliminary data.</text>
</comment>
<protein>
    <submittedName>
        <fullName evidence="2">TIGR03086 family metal-binding protein</fullName>
    </submittedName>
</protein>
<evidence type="ECO:0000313" key="3">
    <source>
        <dbReference type="Proteomes" id="UP001589788"/>
    </source>
</evidence>
<evidence type="ECO:0000259" key="1">
    <source>
        <dbReference type="Pfam" id="PF11716"/>
    </source>
</evidence>
<sequence length="202" mass="21503">MEATSPSPSADRRDALVRAFELAATVTDRVRPDQLGGPTPCPAFDVAALVDHLVGAAWRSVDIARGVAPTGEEFPHVLLTDAPGELRRAGADAASAWTDDRLEATTTMPWGETYQGTTLVDMYLSELVAHAWDLAVATGQDLPIDDDLAAEALAAARSMLCPEYRDMLGVGSPFGAEQPVADDAAALERFVAFTGRRPGWRP</sequence>
<dbReference type="InterPro" id="IPR017517">
    <property type="entry name" value="Maleyloyr_isom"/>
</dbReference>